<name>A0ABT7N375_9MICO</name>
<dbReference type="PROSITE" id="PS01333">
    <property type="entry name" value="PYRASE_GLU"/>
    <property type="match status" value="1"/>
</dbReference>
<sequence>MRTVLLTGFEPFGSDAVNPSGDAVLSVASRWAGPERLVVDVLPVTFAGAASRLADQLAAHDPDIVICVGLAGGRSKVSVERVGINLIDARIPDNSGDQPVDVPSLPGGPAAVFATLPVKAIVRDAADLGIPIESSLSAGSYVCNHVLVHAGAWAADHGRRAGFIHVPWAEGQAPHGEPELPLETIVAALEVAIRTSLDTAHDVAVPGGAIS</sequence>
<dbReference type="InterPro" id="IPR036440">
    <property type="entry name" value="Peptidase_C15-like_sf"/>
</dbReference>
<dbReference type="Gene3D" id="3.40.630.20">
    <property type="entry name" value="Peptidase C15, pyroglutamyl peptidase I-like"/>
    <property type="match status" value="1"/>
</dbReference>
<dbReference type="PANTHER" id="PTHR23402:SF1">
    <property type="entry name" value="PYROGLUTAMYL-PEPTIDASE I"/>
    <property type="match status" value="1"/>
</dbReference>
<evidence type="ECO:0000256" key="9">
    <source>
        <dbReference type="PROSITE-ProRule" id="PRU10076"/>
    </source>
</evidence>
<keyword evidence="7 10" id="KW-0378">Hydrolase</keyword>
<dbReference type="InterPro" id="IPR000816">
    <property type="entry name" value="Peptidase_C15"/>
</dbReference>
<keyword evidence="6" id="KW-0645">Protease</keyword>
<evidence type="ECO:0000256" key="7">
    <source>
        <dbReference type="ARBA" id="ARBA00022801"/>
    </source>
</evidence>
<dbReference type="NCBIfam" id="NF009676">
    <property type="entry name" value="PRK13197.1"/>
    <property type="match status" value="1"/>
</dbReference>
<comment type="caution">
    <text evidence="10">The sequence shown here is derived from an EMBL/GenBank/DDBJ whole genome shotgun (WGS) entry which is preliminary data.</text>
</comment>
<dbReference type="PRINTS" id="PR00706">
    <property type="entry name" value="PYROGLUPTASE"/>
</dbReference>
<evidence type="ECO:0000256" key="6">
    <source>
        <dbReference type="ARBA" id="ARBA00022670"/>
    </source>
</evidence>
<dbReference type="PANTHER" id="PTHR23402">
    <property type="entry name" value="PROTEASE FAMILY C15 PYROGLUTAMYL-PEPTIDASE I-RELATED"/>
    <property type="match status" value="1"/>
</dbReference>
<dbReference type="InterPro" id="IPR033693">
    <property type="entry name" value="PGPEP1_Glu_AS"/>
</dbReference>
<dbReference type="CDD" id="cd00501">
    <property type="entry name" value="Peptidase_C15"/>
    <property type="match status" value="1"/>
</dbReference>
<dbReference type="PIRSF" id="PIRSF015592">
    <property type="entry name" value="Prld-crbxl_pptds"/>
    <property type="match status" value="1"/>
</dbReference>
<dbReference type="GO" id="GO:0016920">
    <property type="term" value="F:pyroglutamyl-peptidase activity"/>
    <property type="evidence" value="ECO:0007669"/>
    <property type="project" value="UniProtKB-EC"/>
</dbReference>
<evidence type="ECO:0000256" key="2">
    <source>
        <dbReference type="ARBA" id="ARBA00002280"/>
    </source>
</evidence>
<gene>
    <name evidence="10" type="primary">pcp</name>
    <name evidence="10" type="ORF">QSV35_17445</name>
</gene>
<comment type="similarity">
    <text evidence="4">Belongs to the peptidase C15 family.</text>
</comment>
<evidence type="ECO:0000256" key="1">
    <source>
        <dbReference type="ARBA" id="ARBA00001770"/>
    </source>
</evidence>
<dbReference type="Proteomes" id="UP001235064">
    <property type="component" value="Unassembled WGS sequence"/>
</dbReference>
<evidence type="ECO:0000256" key="5">
    <source>
        <dbReference type="ARBA" id="ARBA00022490"/>
    </source>
</evidence>
<organism evidence="10 11">
    <name type="scientific">Microbacterium candidum</name>
    <dbReference type="NCBI Taxonomy" id="3041922"/>
    <lineage>
        <taxon>Bacteria</taxon>
        <taxon>Bacillati</taxon>
        <taxon>Actinomycetota</taxon>
        <taxon>Actinomycetes</taxon>
        <taxon>Micrococcales</taxon>
        <taxon>Microbacteriaceae</taxon>
        <taxon>Microbacterium</taxon>
    </lineage>
</organism>
<proteinExistence type="inferred from homology"/>
<accession>A0ABT7N375</accession>
<protein>
    <recommendedName>
        <fullName evidence="9">Pyroglutamyl-peptidase I</fullName>
        <ecNumber evidence="9">3.4.19.3</ecNumber>
    </recommendedName>
</protein>
<dbReference type="EC" id="3.4.19.3" evidence="9"/>
<evidence type="ECO:0000313" key="11">
    <source>
        <dbReference type="Proteomes" id="UP001235064"/>
    </source>
</evidence>
<dbReference type="EMBL" id="JASXSZ010000006">
    <property type="protein sequence ID" value="MDL9981120.1"/>
    <property type="molecule type" value="Genomic_DNA"/>
</dbReference>
<evidence type="ECO:0000313" key="10">
    <source>
        <dbReference type="EMBL" id="MDL9981120.1"/>
    </source>
</evidence>
<keyword evidence="11" id="KW-1185">Reference proteome</keyword>
<evidence type="ECO:0000256" key="4">
    <source>
        <dbReference type="ARBA" id="ARBA00006641"/>
    </source>
</evidence>
<evidence type="ECO:0000256" key="3">
    <source>
        <dbReference type="ARBA" id="ARBA00004496"/>
    </source>
</evidence>
<evidence type="ECO:0000256" key="8">
    <source>
        <dbReference type="ARBA" id="ARBA00022807"/>
    </source>
</evidence>
<dbReference type="Pfam" id="PF01470">
    <property type="entry name" value="Peptidase_C15"/>
    <property type="match status" value="1"/>
</dbReference>
<dbReference type="SUPFAM" id="SSF53182">
    <property type="entry name" value="Pyrrolidone carboxyl peptidase (pyroglutamate aminopeptidase)"/>
    <property type="match status" value="1"/>
</dbReference>
<comment type="subcellular location">
    <subcellularLocation>
        <location evidence="3">Cytoplasm</location>
    </subcellularLocation>
</comment>
<dbReference type="InterPro" id="IPR016125">
    <property type="entry name" value="Peptidase_C15-like"/>
</dbReference>
<reference evidence="10 11" key="1">
    <citation type="submission" date="2023-06" db="EMBL/GenBank/DDBJ databases">
        <title>Microbacterium sp. nov., isolated from a waste landfill.</title>
        <authorList>
            <person name="Wen W."/>
        </authorList>
    </citation>
    <scope>NUCLEOTIDE SEQUENCE [LARGE SCALE GENOMIC DNA]</scope>
    <source>
        <strain evidence="10 11">ASV49</strain>
    </source>
</reference>
<dbReference type="InterPro" id="IPR029762">
    <property type="entry name" value="PGP-I_bact-type"/>
</dbReference>
<comment type="function">
    <text evidence="2">Removes 5-oxoproline from various penultimate amino acid residues except L-proline.</text>
</comment>
<comment type="catalytic activity">
    <reaction evidence="1 9">
        <text>Release of an N-terminal pyroglutamyl group from a polypeptide, the second amino acid generally not being Pro.</text>
        <dbReference type="EC" id="3.4.19.3"/>
    </reaction>
</comment>
<keyword evidence="8" id="KW-0788">Thiol protease</keyword>
<feature type="active site" evidence="9">
    <location>
        <position position="80"/>
    </location>
</feature>
<keyword evidence="5" id="KW-0963">Cytoplasm</keyword>
<dbReference type="RefSeq" id="WP_286290122.1">
    <property type="nucleotide sequence ID" value="NZ_JASXSZ010000006.1"/>
</dbReference>
<dbReference type="NCBIfam" id="TIGR00504">
    <property type="entry name" value="pyro_pdase"/>
    <property type="match status" value="1"/>
</dbReference>